<feature type="compositionally biased region" description="Low complexity" evidence="1">
    <location>
        <begin position="1"/>
        <end position="12"/>
    </location>
</feature>
<dbReference type="AlphaFoldDB" id="A0A8T0W0E6"/>
<keyword evidence="3" id="KW-1185">Reference proteome</keyword>
<dbReference type="Proteomes" id="UP000823388">
    <property type="component" value="Chromosome 2N"/>
</dbReference>
<name>A0A8T0W0E6_PANVG</name>
<feature type="compositionally biased region" description="Basic and acidic residues" evidence="1">
    <location>
        <begin position="46"/>
        <end position="63"/>
    </location>
</feature>
<reference evidence="2" key="1">
    <citation type="submission" date="2020-05" db="EMBL/GenBank/DDBJ databases">
        <title>WGS assembly of Panicum virgatum.</title>
        <authorList>
            <person name="Lovell J.T."/>
            <person name="Jenkins J."/>
            <person name="Shu S."/>
            <person name="Juenger T.E."/>
            <person name="Schmutz J."/>
        </authorList>
    </citation>
    <scope>NUCLEOTIDE SEQUENCE</scope>
    <source>
        <strain evidence="2">AP13</strain>
    </source>
</reference>
<proteinExistence type="predicted"/>
<feature type="compositionally biased region" description="Low complexity" evidence="1">
    <location>
        <begin position="27"/>
        <end position="36"/>
    </location>
</feature>
<evidence type="ECO:0000313" key="2">
    <source>
        <dbReference type="EMBL" id="KAG2636979.1"/>
    </source>
</evidence>
<dbReference type="EMBL" id="CM029040">
    <property type="protein sequence ID" value="KAG2636979.1"/>
    <property type="molecule type" value="Genomic_DNA"/>
</dbReference>
<comment type="caution">
    <text evidence="2">The sequence shown here is derived from an EMBL/GenBank/DDBJ whole genome shotgun (WGS) entry which is preliminary data.</text>
</comment>
<organism evidence="2 3">
    <name type="scientific">Panicum virgatum</name>
    <name type="common">Blackwell switchgrass</name>
    <dbReference type="NCBI Taxonomy" id="38727"/>
    <lineage>
        <taxon>Eukaryota</taxon>
        <taxon>Viridiplantae</taxon>
        <taxon>Streptophyta</taxon>
        <taxon>Embryophyta</taxon>
        <taxon>Tracheophyta</taxon>
        <taxon>Spermatophyta</taxon>
        <taxon>Magnoliopsida</taxon>
        <taxon>Liliopsida</taxon>
        <taxon>Poales</taxon>
        <taxon>Poaceae</taxon>
        <taxon>PACMAD clade</taxon>
        <taxon>Panicoideae</taxon>
        <taxon>Panicodae</taxon>
        <taxon>Paniceae</taxon>
        <taxon>Panicinae</taxon>
        <taxon>Panicum</taxon>
        <taxon>Panicum sect. Hiantes</taxon>
    </lineage>
</organism>
<feature type="compositionally biased region" description="Low complexity" evidence="1">
    <location>
        <begin position="92"/>
        <end position="108"/>
    </location>
</feature>
<gene>
    <name evidence="2" type="ORF">PVAP13_2NG481900</name>
</gene>
<protein>
    <submittedName>
        <fullName evidence="2">Uncharacterized protein</fullName>
    </submittedName>
</protein>
<feature type="region of interest" description="Disordered" evidence="1">
    <location>
        <begin position="179"/>
        <end position="227"/>
    </location>
</feature>
<feature type="compositionally biased region" description="Low complexity" evidence="1">
    <location>
        <begin position="194"/>
        <end position="209"/>
    </location>
</feature>
<feature type="compositionally biased region" description="Pro residues" evidence="1">
    <location>
        <begin position="183"/>
        <end position="193"/>
    </location>
</feature>
<evidence type="ECO:0000256" key="1">
    <source>
        <dbReference type="SAM" id="MobiDB-lite"/>
    </source>
</evidence>
<dbReference type="InterPro" id="IPR021470">
    <property type="entry name" value="DUF3123"/>
</dbReference>
<accession>A0A8T0W0E6</accession>
<sequence length="250" mass="27085">MPPRSSSSSGMRSIRRELQRRRPKPLAPKSSAAKKPSAPPPHPRQGVRDKVLEPRSRPPREDVPSPLASHSRGRAGTDAPRPRPHVSPRPPVASRSTAPSRSAVSSARYPGDAANLAPGTAVGVRTRTTTLKTGEVLVFWLRAMVVSSTHGGYEVAYDGNWPPGDPYGTVRVPRRHVRMVEPSPSPTTPPPSLPRSSTPSPSTATAAATRNKMTRPAPRPTTAGKSLRFIRSLLPEMERQDRDDFMDANC</sequence>
<feature type="region of interest" description="Disordered" evidence="1">
    <location>
        <begin position="1"/>
        <end position="118"/>
    </location>
</feature>
<evidence type="ECO:0000313" key="3">
    <source>
        <dbReference type="Proteomes" id="UP000823388"/>
    </source>
</evidence>
<dbReference type="Pfam" id="PF11321">
    <property type="entry name" value="DUF3123"/>
    <property type="match status" value="1"/>
</dbReference>